<feature type="compositionally biased region" description="Basic and acidic residues" evidence="8">
    <location>
        <begin position="218"/>
        <end position="230"/>
    </location>
</feature>
<feature type="non-terminal residue" evidence="10">
    <location>
        <position position="2015"/>
    </location>
</feature>
<feature type="compositionally biased region" description="Basic and acidic residues" evidence="8">
    <location>
        <begin position="698"/>
        <end position="714"/>
    </location>
</feature>
<dbReference type="InterPro" id="IPR051500">
    <property type="entry name" value="cTAGE_MIA/OTOR"/>
</dbReference>
<dbReference type="Gene3D" id="2.30.30.40">
    <property type="entry name" value="SH3 Domains"/>
    <property type="match status" value="1"/>
</dbReference>
<feature type="compositionally biased region" description="Basic and acidic residues" evidence="8">
    <location>
        <begin position="1753"/>
        <end position="1770"/>
    </location>
</feature>
<feature type="compositionally biased region" description="Basic and acidic residues" evidence="8">
    <location>
        <begin position="333"/>
        <end position="359"/>
    </location>
</feature>
<feature type="region of interest" description="Disordered" evidence="8">
    <location>
        <begin position="577"/>
        <end position="1152"/>
    </location>
</feature>
<evidence type="ECO:0000259" key="9">
    <source>
        <dbReference type="PROSITE" id="PS50002"/>
    </source>
</evidence>
<dbReference type="GO" id="GO:0070971">
    <property type="term" value="C:endoplasmic reticulum exit site"/>
    <property type="evidence" value="ECO:0007669"/>
    <property type="project" value="TreeGrafter"/>
</dbReference>
<dbReference type="GO" id="GO:0005789">
    <property type="term" value="C:endoplasmic reticulum membrane"/>
    <property type="evidence" value="ECO:0007669"/>
    <property type="project" value="UniProtKB-SubCell"/>
</dbReference>
<feature type="compositionally biased region" description="Pro residues" evidence="8">
    <location>
        <begin position="1932"/>
        <end position="1984"/>
    </location>
</feature>
<feature type="region of interest" description="Disordered" evidence="8">
    <location>
        <begin position="1728"/>
        <end position="1832"/>
    </location>
</feature>
<dbReference type="SMART" id="SM00326">
    <property type="entry name" value="SH3"/>
    <property type="match status" value="1"/>
</dbReference>
<feature type="compositionally biased region" description="Basic and acidic residues" evidence="8">
    <location>
        <begin position="625"/>
        <end position="635"/>
    </location>
</feature>
<evidence type="ECO:0000256" key="3">
    <source>
        <dbReference type="ARBA" id="ARBA00022729"/>
    </source>
</evidence>
<feature type="compositionally biased region" description="Basic and acidic residues" evidence="8">
    <location>
        <begin position="953"/>
        <end position="985"/>
    </location>
</feature>
<feature type="region of interest" description="Disordered" evidence="8">
    <location>
        <begin position="507"/>
        <end position="531"/>
    </location>
</feature>
<dbReference type="GO" id="GO:0035459">
    <property type="term" value="P:vesicle cargo loading"/>
    <property type="evidence" value="ECO:0007669"/>
    <property type="project" value="TreeGrafter"/>
</dbReference>
<feature type="compositionally biased region" description="Polar residues" evidence="8">
    <location>
        <begin position="794"/>
        <end position="804"/>
    </location>
</feature>
<sequence>MLLGFMTAAAAQRQCPLASTALYSCLFMDSFSLTTPVKTPKMGVSLADQFVWVTVVVCLFVPRLSVGLLSDYKICGDPECESLMSRVQAIKEHHGEDCRFLSFRRGEIIFVYHKLTGKRDDLWAGSIDKQFGYFPKDAVREEQVYATTEKVVETQKSDFFCMDESGYPVDAAYLDYDGRGLHIQESKTTQRNPNVHKTNPEGPLTSADPSAESVVEEQIAKEDKPLRDAAEPLEEAQETSAAQEEQGGSASSAWLGSSVTGWFQLPKEEPSGNQEEGEKEDETKADAYITSSVTGWLGFGGDLKPDETKESVTPKEDSLTSAMTGWLSFGGQKETDSTKDERRGETEPTETFRGRRMSLDLEGSELHEEEKDMGTLGWLGRGLSSRLGFGQNKPDPGRDAKSGGEGGDEKERTKFWMDVGIGGILGLGEEKGEESDVEELESYKSVEQTDGSDSGENSESKVLLADEIKMESSSSTLEPTRVPHPEPIRDDRYHDMYAVRRESSILDVEPEDVSPPAETSSNDVFRTNDNNLKDDIQSYEDSFVETEAGVSQVFHSLENVKEAQTKEPVENIINFTNNNQDFLARSNSKEPDGLRSNSTKPSEREDETNQMQSRAAGAEITNTADRLKESHREEELFNEAINLPQRGVFSPRTEESAEESRLSRDEKEQERLLLMSQEREDKTPSQEGFTSTEITNSDDAKAPDAKAEIHRGELEPTEGISQEVGLLYSGGKNPERLYENASAEDRGMTIPNKTPDTNQTLESPTLSNKLEEAVRDQDDETRKEVLGSREDALSLNNLKSTLGLKTTGKWENEANTGMKEKGEEKTKEGNEGNEEVEEEEQLREVEGMNKNEKTHVDGKIKEEEVEEEKDELKGEVSGKEEELKEEEKHVREVEVERCEEASEKDKNEGEKQVEGRELEKSQRDVWRPDLESNKNQTPDNSSPSVSESVSWTEHIKTGEQEEEKKREFDKVKDGKMEEDSVEKQHMMASQSFSQENRVAAVVGEAGSSKDGGSSAGGAVAGTGGQADDSADGKASDNTVGENDEEERKTDDATDSSESDGDGEELSTHAHESVESLVQSPEQSTSEDSADSSRPSESAGTESSGAFGLFRNPFGFFSQTPNPAAAASTQNLQRVSTESAESEPQASEPEFTSATIPPNQAQLMHSVPYPTAAESTHHSAPSTAETAPKAKTLTKQYQNLLVHMNVDETDVLFELFGRHKLQFLDYILASSEAVPTGDDLSILSDIEGLLHHHTETLVAPSMRLTEAPQEDKDKTRTLIALQKLEMLLKTIKDSFSMRISDVSKHQGEEKKELSQDSPATKDKSNYTGEQMTDGATKEKKKNVAEGRKDTRREGGTFQEGLKTQTSDFRHKVTKDSNVLTWLTVQVVSLLPDDMQPGSDLYGAPWEPVIITGLVGLMTCLLFTCRCYISVSAQLYLLLMERWMSEQIAQLLDEKCKVLETLSQCQQEVSSCDHVPVINQLKQNFSTNTEPENINISLCNRLLVFKNLVGRRELKRVKGEEPQGDPLSFPNPPHHHSTTPSLVAANSHTAQPLSQSLTSSTTTPFTLSNGVSISSEAQNGNGVYDQPWLQSGSQSHGSEWVSDWNSAFTFSPEKEIDADEGEMGAEVEEDDLFSSIRDYFSHKASERKEGAVEADSSGHDSENCSTLPAAVQKQSQLEYAGLGEEGKQVISEDRQVSKSVRHSSVDSTEESEAEQRSIYECLELQCEWPSPNVKSSASLERNSGEKRGGGTGTGLEREPDIWGELGETKQDYKEEESNDRSSLIREDVGTSDPTAGSSPQISDSAKTKMSRSSTKRHNSGGVHVSFRPSTESVQFHNPLETKEAHWKARLPSQECPPFLSPDRPLLSFPVHFPFDPQDCPLSPLDCPPFGSLDRHPPFSLKLPLFSSLDRPPSSPLDRPPSSPLDRPPSSSLDRPPPSSLDRPPSSPLDRPPPSSLDRPPSSPLDRPPPSPLDHPPPSSLDRPPPSSASFLLPPLPPPPSSSSSPCAVNTPCSRSCS</sequence>
<feature type="region of interest" description="Disordered" evidence="8">
    <location>
        <begin position="1514"/>
        <end position="1540"/>
    </location>
</feature>
<dbReference type="GO" id="GO:0009306">
    <property type="term" value="P:protein secretion"/>
    <property type="evidence" value="ECO:0007669"/>
    <property type="project" value="TreeGrafter"/>
</dbReference>
<feature type="compositionally biased region" description="Basic and acidic residues" evidence="8">
    <location>
        <begin position="1334"/>
        <end position="1353"/>
    </location>
</feature>
<feature type="compositionally biased region" description="Low complexity" evidence="8">
    <location>
        <begin position="941"/>
        <end position="950"/>
    </location>
</feature>
<dbReference type="GO" id="GO:0006888">
    <property type="term" value="P:endoplasmic reticulum to Golgi vesicle-mediated transport"/>
    <property type="evidence" value="ECO:0007669"/>
    <property type="project" value="TreeGrafter"/>
</dbReference>
<feature type="region of interest" description="Disordered" evidence="8">
    <location>
        <begin position="185"/>
        <end position="283"/>
    </location>
</feature>
<evidence type="ECO:0000313" key="10">
    <source>
        <dbReference type="EMBL" id="KAF7211485.1"/>
    </source>
</evidence>
<evidence type="ECO:0000256" key="5">
    <source>
        <dbReference type="ARBA" id="ARBA00023054"/>
    </source>
</evidence>
<feature type="compositionally biased region" description="Low complexity" evidence="8">
    <location>
        <begin position="1895"/>
        <end position="1909"/>
    </location>
</feature>
<evidence type="ECO:0000256" key="7">
    <source>
        <dbReference type="PROSITE-ProRule" id="PRU00192"/>
    </source>
</evidence>
<dbReference type="PROSITE" id="PS50002">
    <property type="entry name" value="SH3"/>
    <property type="match status" value="1"/>
</dbReference>
<feature type="compositionally biased region" description="Polar residues" evidence="8">
    <location>
        <begin position="2004"/>
        <end position="2015"/>
    </location>
</feature>
<keyword evidence="6" id="KW-0325">Glycoprotein</keyword>
<feature type="region of interest" description="Disordered" evidence="8">
    <location>
        <begin position="383"/>
        <end position="494"/>
    </location>
</feature>
<feature type="compositionally biased region" description="Basic and acidic residues" evidence="8">
    <location>
        <begin position="769"/>
        <end position="792"/>
    </location>
</feature>
<feature type="compositionally biased region" description="Basic and acidic residues" evidence="8">
    <location>
        <begin position="808"/>
        <end position="830"/>
    </location>
</feature>
<feature type="compositionally biased region" description="Basic and acidic residues" evidence="8">
    <location>
        <begin position="1776"/>
        <end position="1786"/>
    </location>
</feature>
<feature type="compositionally biased region" description="Low complexity" evidence="8">
    <location>
        <begin position="1135"/>
        <end position="1149"/>
    </location>
</feature>
<feature type="region of interest" description="Disordered" evidence="8">
    <location>
        <begin position="1301"/>
        <end position="1359"/>
    </location>
</feature>
<feature type="region of interest" description="Disordered" evidence="8">
    <location>
        <begin position="1645"/>
        <end position="1664"/>
    </location>
</feature>
<keyword evidence="5" id="KW-0175">Coiled coil</keyword>
<evidence type="ECO:0000256" key="2">
    <source>
        <dbReference type="ARBA" id="ARBA00022443"/>
    </source>
</evidence>
<feature type="compositionally biased region" description="Basic and acidic residues" evidence="8">
    <location>
        <begin position="395"/>
        <end position="415"/>
    </location>
</feature>
<dbReference type="PANTHER" id="PTHR23158:SF38">
    <property type="entry name" value="MELANOMA INHIBITORY ACTIVITY PROTEIN 2"/>
    <property type="match status" value="1"/>
</dbReference>
<feature type="domain" description="SH3" evidence="9">
    <location>
        <begin position="82"/>
        <end position="144"/>
    </location>
</feature>
<reference evidence="10" key="1">
    <citation type="submission" date="2020-03" db="EMBL/GenBank/DDBJ databases">
        <title>Intra-Species Differences in Population Size shape Life History and Genome Evolution.</title>
        <authorList>
            <person name="Willemsen D."/>
            <person name="Cui R."/>
            <person name="Valenzano D.R."/>
        </authorList>
    </citation>
    <scope>NUCLEOTIDE SEQUENCE</scope>
    <source>
        <strain evidence="10">GRZ</strain>
        <tissue evidence="10">Whole</tissue>
    </source>
</reference>
<feature type="compositionally biased region" description="Basic and acidic residues" evidence="8">
    <location>
        <begin position="1301"/>
        <end position="1323"/>
    </location>
</feature>
<organism evidence="10 11">
    <name type="scientific">Nothobranchius furzeri</name>
    <name type="common">Turquoise killifish</name>
    <dbReference type="NCBI Taxonomy" id="105023"/>
    <lineage>
        <taxon>Eukaryota</taxon>
        <taxon>Metazoa</taxon>
        <taxon>Chordata</taxon>
        <taxon>Craniata</taxon>
        <taxon>Vertebrata</taxon>
        <taxon>Euteleostomi</taxon>
        <taxon>Actinopterygii</taxon>
        <taxon>Neopterygii</taxon>
        <taxon>Teleostei</taxon>
        <taxon>Neoteleostei</taxon>
        <taxon>Acanthomorphata</taxon>
        <taxon>Ovalentaria</taxon>
        <taxon>Atherinomorphae</taxon>
        <taxon>Cyprinodontiformes</taxon>
        <taxon>Nothobranchiidae</taxon>
        <taxon>Nothobranchius</taxon>
    </lineage>
</organism>
<protein>
    <submittedName>
        <fullName evidence="10">Transcript variant X3</fullName>
    </submittedName>
</protein>
<feature type="compositionally biased region" description="Acidic residues" evidence="8">
    <location>
        <begin position="431"/>
        <end position="440"/>
    </location>
</feature>
<evidence type="ECO:0000256" key="4">
    <source>
        <dbReference type="ARBA" id="ARBA00022824"/>
    </source>
</evidence>
<feature type="compositionally biased region" description="Polar residues" evidence="8">
    <location>
        <begin position="1789"/>
        <end position="1802"/>
    </location>
</feature>
<dbReference type="Pfam" id="PF07653">
    <property type="entry name" value="SH3_2"/>
    <property type="match status" value="1"/>
</dbReference>
<keyword evidence="2 7" id="KW-0728">SH3 domain</keyword>
<feature type="compositionally biased region" description="Pro residues" evidence="8">
    <location>
        <begin position="1910"/>
        <end position="1924"/>
    </location>
</feature>
<feature type="compositionally biased region" description="Polar residues" evidence="8">
    <location>
        <begin position="1116"/>
        <end position="1134"/>
    </location>
</feature>
<feature type="compositionally biased region" description="Acidic residues" evidence="8">
    <location>
        <begin position="831"/>
        <end position="841"/>
    </location>
</feature>
<accession>A0A9D2Y033</accession>
<feature type="region of interest" description="Disordered" evidence="8">
    <location>
        <begin position="1875"/>
        <end position="2015"/>
    </location>
</feature>
<feature type="compositionally biased region" description="Polar residues" evidence="8">
    <location>
        <begin position="517"/>
        <end position="530"/>
    </location>
</feature>
<feature type="region of interest" description="Disordered" evidence="8">
    <location>
        <begin position="1684"/>
        <end position="1713"/>
    </location>
</feature>
<comment type="subcellular location">
    <subcellularLocation>
        <location evidence="1">Endoplasmic reticulum membrane</location>
        <topology evidence="1">Single-pass membrane protein</topology>
    </subcellularLocation>
</comment>
<name>A0A9D2Y033_NOTFU</name>
<dbReference type="InterPro" id="IPR001452">
    <property type="entry name" value="SH3_domain"/>
</dbReference>
<dbReference type="Proteomes" id="UP000822369">
    <property type="component" value="Chromosome 12"/>
</dbReference>
<feature type="compositionally biased region" description="Polar residues" evidence="8">
    <location>
        <begin position="751"/>
        <end position="768"/>
    </location>
</feature>
<keyword evidence="3" id="KW-0732">Signal</keyword>
<feature type="compositionally biased region" description="Polar residues" evidence="8">
    <location>
        <begin position="186"/>
        <end position="197"/>
    </location>
</feature>
<evidence type="ECO:0000313" key="11">
    <source>
        <dbReference type="Proteomes" id="UP000822369"/>
    </source>
</evidence>
<dbReference type="SUPFAM" id="SSF50044">
    <property type="entry name" value="SH3-domain"/>
    <property type="match status" value="1"/>
</dbReference>
<dbReference type="InterPro" id="IPR036028">
    <property type="entry name" value="SH3-like_dom_sf"/>
</dbReference>
<feature type="region of interest" description="Disordered" evidence="8">
    <location>
        <begin position="295"/>
        <end position="359"/>
    </location>
</feature>
<feature type="compositionally biased region" description="Polar residues" evidence="8">
    <location>
        <begin position="1730"/>
        <end position="1739"/>
    </location>
</feature>
<feature type="compositionally biased region" description="Low complexity" evidence="8">
    <location>
        <begin position="1003"/>
        <end position="1012"/>
    </location>
</feature>
<feature type="compositionally biased region" description="Basic and acidic residues" evidence="8">
    <location>
        <begin position="1645"/>
        <end position="1660"/>
    </location>
</feature>
<keyword evidence="4" id="KW-0256">Endoplasmic reticulum</keyword>
<feature type="compositionally biased region" description="Polar residues" evidence="8">
    <location>
        <begin position="685"/>
        <end position="697"/>
    </location>
</feature>
<comment type="caution">
    <text evidence="10">The sequence shown here is derived from an EMBL/GenBank/DDBJ whole genome shotgun (WGS) entry which is preliminary data.</text>
</comment>
<feature type="compositionally biased region" description="Basic and acidic residues" evidence="8">
    <location>
        <begin position="870"/>
        <end position="932"/>
    </location>
</feature>
<feature type="compositionally biased region" description="Basic and acidic residues" evidence="8">
    <location>
        <begin position="481"/>
        <end position="494"/>
    </location>
</feature>
<feature type="compositionally biased region" description="Basic and acidic residues" evidence="8">
    <location>
        <begin position="842"/>
        <end position="862"/>
    </location>
</feature>
<feature type="compositionally biased region" description="Acidic residues" evidence="8">
    <location>
        <begin position="1052"/>
        <end position="1064"/>
    </location>
</feature>
<evidence type="ECO:0000256" key="1">
    <source>
        <dbReference type="ARBA" id="ARBA00004389"/>
    </source>
</evidence>
<feature type="compositionally biased region" description="Gly residues" evidence="8">
    <location>
        <begin position="1013"/>
        <end position="1024"/>
    </location>
</feature>
<dbReference type="PANTHER" id="PTHR23158">
    <property type="entry name" value="MELANOMA INHIBITORY ACTIVITY-RELATED"/>
    <property type="match status" value="1"/>
</dbReference>
<feature type="compositionally biased region" description="Basic and acidic residues" evidence="8">
    <location>
        <begin position="733"/>
        <end position="747"/>
    </location>
</feature>
<gene>
    <name evidence="10" type="primary">ctage5</name>
    <name evidence="10" type="ORF">G4P62_017749</name>
</gene>
<feature type="compositionally biased region" description="Basic and acidic residues" evidence="8">
    <location>
        <begin position="303"/>
        <end position="318"/>
    </location>
</feature>
<feature type="compositionally biased region" description="Low complexity" evidence="8">
    <location>
        <begin position="238"/>
        <end position="258"/>
    </location>
</feature>
<evidence type="ECO:0000256" key="8">
    <source>
        <dbReference type="SAM" id="MobiDB-lite"/>
    </source>
</evidence>
<feature type="compositionally biased region" description="Polar residues" evidence="8">
    <location>
        <begin position="1075"/>
        <end position="1103"/>
    </location>
</feature>
<evidence type="ECO:0000256" key="6">
    <source>
        <dbReference type="ARBA" id="ARBA00023180"/>
    </source>
</evidence>
<feature type="compositionally biased region" description="Basic and acidic residues" evidence="8">
    <location>
        <begin position="1684"/>
        <end position="1694"/>
    </location>
</feature>
<feature type="compositionally biased region" description="Basic and acidic residues" evidence="8">
    <location>
        <begin position="652"/>
        <end position="684"/>
    </location>
</feature>
<feature type="compositionally biased region" description="Polar residues" evidence="8">
    <location>
        <begin position="987"/>
        <end position="996"/>
    </location>
</feature>
<feature type="compositionally biased region" description="Polar residues" evidence="8">
    <location>
        <begin position="445"/>
        <end position="457"/>
    </location>
</feature>
<dbReference type="EMBL" id="JAAVVJ010000012">
    <property type="protein sequence ID" value="KAF7211485.1"/>
    <property type="molecule type" value="Genomic_DNA"/>
</dbReference>
<proteinExistence type="predicted"/>